<keyword evidence="12 15" id="KW-0460">Magnesium</keyword>
<keyword evidence="10 15" id="KW-0660">Purine salvage</keyword>
<keyword evidence="9 15" id="KW-0479">Metal-binding</keyword>
<dbReference type="PANTHER" id="PTHR43340:SF1">
    <property type="entry name" value="HYPOXANTHINE PHOSPHORIBOSYLTRANSFERASE"/>
    <property type="match status" value="1"/>
</dbReference>
<evidence type="ECO:0000313" key="17">
    <source>
        <dbReference type="EMBL" id="QDV39024.1"/>
    </source>
</evidence>
<reference evidence="17 18" key="1">
    <citation type="submission" date="2019-02" db="EMBL/GenBank/DDBJ databases">
        <title>Deep-cultivation of Planctomycetes and their phenomic and genomic characterization uncovers novel biology.</title>
        <authorList>
            <person name="Wiegand S."/>
            <person name="Jogler M."/>
            <person name="Boedeker C."/>
            <person name="Pinto D."/>
            <person name="Vollmers J."/>
            <person name="Rivas-Marin E."/>
            <person name="Kohn T."/>
            <person name="Peeters S.H."/>
            <person name="Heuer A."/>
            <person name="Rast P."/>
            <person name="Oberbeckmann S."/>
            <person name="Bunk B."/>
            <person name="Jeske O."/>
            <person name="Meyerdierks A."/>
            <person name="Storesund J.E."/>
            <person name="Kallscheuer N."/>
            <person name="Luecker S."/>
            <person name="Lage O.M."/>
            <person name="Pohl T."/>
            <person name="Merkel B.J."/>
            <person name="Hornburger P."/>
            <person name="Mueller R.-W."/>
            <person name="Bruemmer F."/>
            <person name="Labrenz M."/>
            <person name="Spormann A.M."/>
            <person name="Op den Camp H."/>
            <person name="Overmann J."/>
            <person name="Amann R."/>
            <person name="Jetten M.S.M."/>
            <person name="Mascher T."/>
            <person name="Medema M.H."/>
            <person name="Devos D.P."/>
            <person name="Kaster A.-K."/>
            <person name="Ovreas L."/>
            <person name="Rohde M."/>
            <person name="Galperin M.Y."/>
            <person name="Jogler C."/>
        </authorList>
    </citation>
    <scope>NUCLEOTIDE SEQUENCE [LARGE SCALE GENOMIC DNA]</scope>
    <source>
        <strain evidence="17 18">ElP</strain>
    </source>
</reference>
<comment type="cofactor">
    <cofactor evidence="1 15">
        <name>Mg(2+)</name>
        <dbReference type="ChEBI" id="CHEBI:18420"/>
    </cofactor>
</comment>
<dbReference type="PANTHER" id="PTHR43340">
    <property type="entry name" value="HYPOXANTHINE-GUANINE PHOSPHORIBOSYLTRANSFERASE"/>
    <property type="match status" value="1"/>
</dbReference>
<comment type="catalytic activity">
    <reaction evidence="13">
        <text>GMP + diphosphate = guanine + 5-phospho-alpha-D-ribose 1-diphosphate</text>
        <dbReference type="Rhea" id="RHEA:25424"/>
        <dbReference type="ChEBI" id="CHEBI:16235"/>
        <dbReference type="ChEBI" id="CHEBI:33019"/>
        <dbReference type="ChEBI" id="CHEBI:58017"/>
        <dbReference type="ChEBI" id="CHEBI:58115"/>
        <dbReference type="EC" id="2.4.2.8"/>
    </reaction>
    <physiologicalReaction direction="right-to-left" evidence="13">
        <dbReference type="Rhea" id="RHEA:25426"/>
    </physiologicalReaction>
</comment>
<accession>A0A518HDU2</accession>
<evidence type="ECO:0000313" key="18">
    <source>
        <dbReference type="Proteomes" id="UP000317835"/>
    </source>
</evidence>
<dbReference type="UniPathway" id="UPA00591">
    <property type="reaction ID" value="UER00648"/>
</dbReference>
<dbReference type="CDD" id="cd06223">
    <property type="entry name" value="PRTases_typeI"/>
    <property type="match status" value="1"/>
</dbReference>
<dbReference type="EC" id="2.4.2.8" evidence="5 15"/>
<comment type="similarity">
    <text evidence="4 15">Belongs to the purine/pyrimidine phosphoribosyltransferase family.</text>
</comment>
<evidence type="ECO:0000256" key="3">
    <source>
        <dbReference type="ARBA" id="ARBA00004669"/>
    </source>
</evidence>
<evidence type="ECO:0000256" key="12">
    <source>
        <dbReference type="ARBA" id="ARBA00022842"/>
    </source>
</evidence>
<gene>
    <name evidence="17" type="primary">hpt</name>
    <name evidence="17" type="ORF">ElP_69850</name>
</gene>
<evidence type="ECO:0000256" key="1">
    <source>
        <dbReference type="ARBA" id="ARBA00001946"/>
    </source>
</evidence>
<protein>
    <recommendedName>
        <fullName evidence="5 15">Hypoxanthine phosphoribosyltransferase</fullName>
        <ecNumber evidence="5 15">2.4.2.8</ecNumber>
    </recommendedName>
</protein>
<dbReference type="EMBL" id="CP036426">
    <property type="protein sequence ID" value="QDV39024.1"/>
    <property type="molecule type" value="Genomic_DNA"/>
</dbReference>
<keyword evidence="8 15" id="KW-0808">Transferase</keyword>
<keyword evidence="7 15" id="KW-0328">Glycosyltransferase</keyword>
<dbReference type="InterPro" id="IPR050408">
    <property type="entry name" value="HGPRT"/>
</dbReference>
<dbReference type="GO" id="GO:0032264">
    <property type="term" value="P:IMP salvage"/>
    <property type="evidence" value="ECO:0007669"/>
    <property type="project" value="UniProtKB-UniPathway"/>
</dbReference>
<proteinExistence type="inferred from homology"/>
<name>A0A518HDU2_9BACT</name>
<dbReference type="GO" id="GO:0005829">
    <property type="term" value="C:cytosol"/>
    <property type="evidence" value="ECO:0007669"/>
    <property type="project" value="TreeGrafter"/>
</dbReference>
<dbReference type="GO" id="GO:0004422">
    <property type="term" value="F:hypoxanthine phosphoribosyltransferase activity"/>
    <property type="evidence" value="ECO:0007669"/>
    <property type="project" value="InterPro"/>
</dbReference>
<dbReference type="AlphaFoldDB" id="A0A518HDU2"/>
<dbReference type="GO" id="GO:0052657">
    <property type="term" value="F:guanine phosphoribosyltransferase activity"/>
    <property type="evidence" value="ECO:0007669"/>
    <property type="project" value="RHEA"/>
</dbReference>
<evidence type="ECO:0000256" key="2">
    <source>
        <dbReference type="ARBA" id="ARBA00004496"/>
    </source>
</evidence>
<dbReference type="SUPFAM" id="SSF53271">
    <property type="entry name" value="PRTase-like"/>
    <property type="match status" value="1"/>
</dbReference>
<feature type="domain" description="Phosphoribosyltransferase" evidence="16">
    <location>
        <begin position="30"/>
        <end position="176"/>
    </location>
</feature>
<evidence type="ECO:0000259" key="16">
    <source>
        <dbReference type="Pfam" id="PF00156"/>
    </source>
</evidence>
<sequence length="198" mass="21755">MGSPGRVADPEFGRRDRRGPVGVEILISEEEILARVAELGRRIDADYQGKPLTIVAVLTGSLILLADLIRRIHLPHRVALLQASSYKGATTERGDLAVNEAFAPVVHGRDVLLLDDIFDTGHTLSALVPGLMARGARSVRTAVLLRKEGRQEVAMEPDYVGFEIPDAFVVGYGLDYDDDFRHLPHIAVLDPEKHLPPR</sequence>
<evidence type="ECO:0000256" key="8">
    <source>
        <dbReference type="ARBA" id="ARBA00022679"/>
    </source>
</evidence>
<evidence type="ECO:0000256" key="10">
    <source>
        <dbReference type="ARBA" id="ARBA00022726"/>
    </source>
</evidence>
<dbReference type="GO" id="GO:0006178">
    <property type="term" value="P:guanine salvage"/>
    <property type="evidence" value="ECO:0007669"/>
    <property type="project" value="TreeGrafter"/>
</dbReference>
<dbReference type="InterPro" id="IPR000836">
    <property type="entry name" value="PRTase_dom"/>
</dbReference>
<dbReference type="GO" id="GO:0000166">
    <property type="term" value="F:nucleotide binding"/>
    <property type="evidence" value="ECO:0007669"/>
    <property type="project" value="UniProtKB-KW"/>
</dbReference>
<comment type="catalytic activity">
    <reaction evidence="14">
        <text>IMP + diphosphate = hypoxanthine + 5-phospho-alpha-D-ribose 1-diphosphate</text>
        <dbReference type="Rhea" id="RHEA:17973"/>
        <dbReference type="ChEBI" id="CHEBI:17368"/>
        <dbReference type="ChEBI" id="CHEBI:33019"/>
        <dbReference type="ChEBI" id="CHEBI:58017"/>
        <dbReference type="ChEBI" id="CHEBI:58053"/>
        <dbReference type="EC" id="2.4.2.8"/>
    </reaction>
    <physiologicalReaction direction="right-to-left" evidence="14">
        <dbReference type="Rhea" id="RHEA:17975"/>
    </physiologicalReaction>
</comment>
<dbReference type="Pfam" id="PF00156">
    <property type="entry name" value="Pribosyltran"/>
    <property type="match status" value="1"/>
</dbReference>
<keyword evidence="11 15" id="KW-0547">Nucleotide-binding</keyword>
<dbReference type="GO" id="GO:0032263">
    <property type="term" value="P:GMP salvage"/>
    <property type="evidence" value="ECO:0007669"/>
    <property type="project" value="TreeGrafter"/>
</dbReference>
<dbReference type="KEGG" id="tpla:ElP_69850"/>
<dbReference type="Proteomes" id="UP000317835">
    <property type="component" value="Chromosome"/>
</dbReference>
<organism evidence="17 18">
    <name type="scientific">Tautonia plasticadhaerens</name>
    <dbReference type="NCBI Taxonomy" id="2527974"/>
    <lineage>
        <taxon>Bacteria</taxon>
        <taxon>Pseudomonadati</taxon>
        <taxon>Planctomycetota</taxon>
        <taxon>Planctomycetia</taxon>
        <taxon>Isosphaerales</taxon>
        <taxon>Isosphaeraceae</taxon>
        <taxon>Tautonia</taxon>
    </lineage>
</organism>
<comment type="subcellular location">
    <subcellularLocation>
        <location evidence="2 15">Cytoplasm</location>
    </subcellularLocation>
</comment>
<keyword evidence="18" id="KW-1185">Reference proteome</keyword>
<evidence type="ECO:0000256" key="15">
    <source>
        <dbReference type="RuleBase" id="RU364099"/>
    </source>
</evidence>
<evidence type="ECO:0000256" key="5">
    <source>
        <dbReference type="ARBA" id="ARBA00011895"/>
    </source>
</evidence>
<dbReference type="InterPro" id="IPR005904">
    <property type="entry name" value="Hxn_phspho_trans"/>
</dbReference>
<evidence type="ECO:0000256" key="7">
    <source>
        <dbReference type="ARBA" id="ARBA00022676"/>
    </source>
</evidence>
<comment type="pathway">
    <text evidence="3 15">Purine metabolism; IMP biosynthesis via salvage pathway; IMP from hypoxanthine: step 1/1.</text>
</comment>
<evidence type="ECO:0000256" key="9">
    <source>
        <dbReference type="ARBA" id="ARBA00022723"/>
    </source>
</evidence>
<evidence type="ECO:0000256" key="11">
    <source>
        <dbReference type="ARBA" id="ARBA00022741"/>
    </source>
</evidence>
<dbReference type="GO" id="GO:0000287">
    <property type="term" value="F:magnesium ion binding"/>
    <property type="evidence" value="ECO:0007669"/>
    <property type="project" value="TreeGrafter"/>
</dbReference>
<evidence type="ECO:0000256" key="6">
    <source>
        <dbReference type="ARBA" id="ARBA00022490"/>
    </source>
</evidence>
<evidence type="ECO:0000256" key="4">
    <source>
        <dbReference type="ARBA" id="ARBA00008391"/>
    </source>
</evidence>
<dbReference type="Gene3D" id="3.40.50.2020">
    <property type="match status" value="1"/>
</dbReference>
<dbReference type="InterPro" id="IPR029057">
    <property type="entry name" value="PRTase-like"/>
</dbReference>
<dbReference type="NCBIfam" id="TIGR01203">
    <property type="entry name" value="HGPRTase"/>
    <property type="match status" value="1"/>
</dbReference>
<evidence type="ECO:0000256" key="14">
    <source>
        <dbReference type="ARBA" id="ARBA00049402"/>
    </source>
</evidence>
<dbReference type="GO" id="GO:0046100">
    <property type="term" value="P:hypoxanthine metabolic process"/>
    <property type="evidence" value="ECO:0007669"/>
    <property type="project" value="TreeGrafter"/>
</dbReference>
<keyword evidence="6 15" id="KW-0963">Cytoplasm</keyword>
<evidence type="ECO:0000256" key="13">
    <source>
        <dbReference type="ARBA" id="ARBA00048811"/>
    </source>
</evidence>
<dbReference type="GO" id="GO:0006166">
    <property type="term" value="P:purine ribonucleoside salvage"/>
    <property type="evidence" value="ECO:0007669"/>
    <property type="project" value="UniProtKB-KW"/>
</dbReference>